<dbReference type="SUPFAM" id="SSF54593">
    <property type="entry name" value="Glyoxalase/Bleomycin resistance protein/Dihydroxybiphenyl dioxygenase"/>
    <property type="match status" value="1"/>
</dbReference>
<reference evidence="3 4" key="1">
    <citation type="submission" date="2023-04" db="EMBL/GenBank/DDBJ databases">
        <title>Genome of Basidiobolus ranarum AG-B5.</title>
        <authorList>
            <person name="Stajich J.E."/>
            <person name="Carter-House D."/>
            <person name="Gryganskyi A."/>
        </authorList>
    </citation>
    <scope>NUCLEOTIDE SEQUENCE [LARGE SCALE GENOMIC DNA]</scope>
    <source>
        <strain evidence="3 4">AG-B5</strain>
    </source>
</reference>
<dbReference type="PANTHER" id="PTHR36113">
    <property type="entry name" value="LYASE, PUTATIVE-RELATED-RELATED"/>
    <property type="match status" value="1"/>
</dbReference>
<protein>
    <recommendedName>
        <fullName evidence="2">VOC domain-containing protein</fullName>
    </recommendedName>
</protein>
<dbReference type="NCBIfam" id="NF008551">
    <property type="entry name" value="PRK11478.1"/>
    <property type="match status" value="1"/>
</dbReference>
<organism evidence="3 4">
    <name type="scientific">Basidiobolus ranarum</name>
    <dbReference type="NCBI Taxonomy" id="34480"/>
    <lineage>
        <taxon>Eukaryota</taxon>
        <taxon>Fungi</taxon>
        <taxon>Fungi incertae sedis</taxon>
        <taxon>Zoopagomycota</taxon>
        <taxon>Entomophthoromycotina</taxon>
        <taxon>Basidiobolomycetes</taxon>
        <taxon>Basidiobolales</taxon>
        <taxon>Basidiobolaceae</taxon>
        <taxon>Basidiobolus</taxon>
    </lineage>
</organism>
<keyword evidence="1" id="KW-0479">Metal-binding</keyword>
<evidence type="ECO:0000313" key="4">
    <source>
        <dbReference type="Proteomes" id="UP001479436"/>
    </source>
</evidence>
<dbReference type="CDD" id="cd08352">
    <property type="entry name" value="VOC_Bs_YwkD_like"/>
    <property type="match status" value="1"/>
</dbReference>
<dbReference type="InterPro" id="IPR037523">
    <property type="entry name" value="VOC_core"/>
</dbReference>
<feature type="domain" description="VOC" evidence="2">
    <location>
        <begin position="9"/>
        <end position="133"/>
    </location>
</feature>
<dbReference type="Pfam" id="PF00903">
    <property type="entry name" value="Glyoxalase"/>
    <property type="match status" value="1"/>
</dbReference>
<dbReference type="Proteomes" id="UP001479436">
    <property type="component" value="Unassembled WGS sequence"/>
</dbReference>
<dbReference type="InterPro" id="IPR051332">
    <property type="entry name" value="Fosfomycin_Res_Enzymes"/>
</dbReference>
<evidence type="ECO:0000256" key="1">
    <source>
        <dbReference type="ARBA" id="ARBA00022723"/>
    </source>
</evidence>
<gene>
    <name evidence="3" type="ORF">K7432_000553</name>
</gene>
<dbReference type="EMBL" id="JASJQH010000010">
    <property type="protein sequence ID" value="KAK9768639.1"/>
    <property type="molecule type" value="Genomic_DNA"/>
</dbReference>
<proteinExistence type="predicted"/>
<accession>A0ABR2X4E7</accession>
<evidence type="ECO:0000313" key="3">
    <source>
        <dbReference type="EMBL" id="KAK9768639.1"/>
    </source>
</evidence>
<dbReference type="InterPro" id="IPR004360">
    <property type="entry name" value="Glyas_Fos-R_dOase_dom"/>
</dbReference>
<evidence type="ECO:0000259" key="2">
    <source>
        <dbReference type="PROSITE" id="PS51819"/>
    </source>
</evidence>
<dbReference type="Gene3D" id="3.10.180.10">
    <property type="entry name" value="2,3-Dihydroxybiphenyl 1,2-Dioxygenase, domain 1"/>
    <property type="match status" value="1"/>
</dbReference>
<dbReference type="PROSITE" id="PS51819">
    <property type="entry name" value="VOC"/>
    <property type="match status" value="1"/>
</dbReference>
<dbReference type="InterPro" id="IPR029068">
    <property type="entry name" value="Glyas_Bleomycin-R_OHBP_Dase"/>
</dbReference>
<dbReference type="InterPro" id="IPR037478">
    <property type="entry name" value="YwkD-like_dom"/>
</dbReference>
<dbReference type="PANTHER" id="PTHR36113:SF6">
    <property type="entry name" value="FOSFOMYCIN RESISTANCE PROTEIN FOSX"/>
    <property type="match status" value="1"/>
</dbReference>
<sequence length="138" mass="15924">MTLAEYVRGVHHVAIISSNYETSKDFYTRILGCDVLNETYRTERDSWKLDLKVPNTNTQIELFSFPSPPKRTSRPEGCGLRHLAFVVNNLDKAVEQLEKDGVAVEEIRVDPLTNQRFTFFADPDDLPLELYEDIKCEQ</sequence>
<keyword evidence="4" id="KW-1185">Reference proteome</keyword>
<name>A0ABR2X4E7_9FUNG</name>
<comment type="caution">
    <text evidence="3">The sequence shown here is derived from an EMBL/GenBank/DDBJ whole genome shotgun (WGS) entry which is preliminary data.</text>
</comment>